<feature type="compositionally biased region" description="Acidic residues" evidence="1">
    <location>
        <begin position="21"/>
        <end position="30"/>
    </location>
</feature>
<dbReference type="EMBL" id="JAHYIQ010000013">
    <property type="protein sequence ID" value="KAK1126723.1"/>
    <property type="molecule type" value="Genomic_DNA"/>
</dbReference>
<protein>
    <submittedName>
        <fullName evidence="2">Uncharacterized protein</fullName>
    </submittedName>
</protein>
<feature type="region of interest" description="Disordered" evidence="1">
    <location>
        <begin position="1"/>
        <end position="56"/>
    </location>
</feature>
<accession>A0AA40KN75</accession>
<sequence>MSISSAIKSHRVQWRKSAEVQGDEACEEDESQQRRQQHVSSIKGSGRTFAAIGWTD</sequence>
<evidence type="ECO:0000313" key="2">
    <source>
        <dbReference type="EMBL" id="KAK1126723.1"/>
    </source>
</evidence>
<dbReference type="Proteomes" id="UP001177670">
    <property type="component" value="Unassembled WGS sequence"/>
</dbReference>
<reference evidence="2" key="1">
    <citation type="submission" date="2021-10" db="EMBL/GenBank/DDBJ databases">
        <title>Melipona bicolor Genome sequencing and assembly.</title>
        <authorList>
            <person name="Araujo N.S."/>
            <person name="Arias M.C."/>
        </authorList>
    </citation>
    <scope>NUCLEOTIDE SEQUENCE</scope>
    <source>
        <strain evidence="2">USP_2M_L1-L4_2017</strain>
        <tissue evidence="2">Whole body</tissue>
    </source>
</reference>
<dbReference type="AlphaFoldDB" id="A0AA40KN75"/>
<organism evidence="2 3">
    <name type="scientific">Melipona bicolor</name>
    <dbReference type="NCBI Taxonomy" id="60889"/>
    <lineage>
        <taxon>Eukaryota</taxon>
        <taxon>Metazoa</taxon>
        <taxon>Ecdysozoa</taxon>
        <taxon>Arthropoda</taxon>
        <taxon>Hexapoda</taxon>
        <taxon>Insecta</taxon>
        <taxon>Pterygota</taxon>
        <taxon>Neoptera</taxon>
        <taxon>Endopterygota</taxon>
        <taxon>Hymenoptera</taxon>
        <taxon>Apocrita</taxon>
        <taxon>Aculeata</taxon>
        <taxon>Apoidea</taxon>
        <taxon>Anthophila</taxon>
        <taxon>Apidae</taxon>
        <taxon>Melipona</taxon>
    </lineage>
</organism>
<keyword evidence="3" id="KW-1185">Reference proteome</keyword>
<proteinExistence type="predicted"/>
<evidence type="ECO:0000256" key="1">
    <source>
        <dbReference type="SAM" id="MobiDB-lite"/>
    </source>
</evidence>
<name>A0AA40KN75_9HYME</name>
<gene>
    <name evidence="2" type="ORF">K0M31_004347</name>
</gene>
<evidence type="ECO:0000313" key="3">
    <source>
        <dbReference type="Proteomes" id="UP001177670"/>
    </source>
</evidence>
<comment type="caution">
    <text evidence="2">The sequence shown here is derived from an EMBL/GenBank/DDBJ whole genome shotgun (WGS) entry which is preliminary data.</text>
</comment>